<evidence type="ECO:0000313" key="1">
    <source>
        <dbReference type="EMBL" id="AYG01726.1"/>
    </source>
</evidence>
<accession>A0A387BL40</accession>
<keyword evidence="2" id="KW-1185">Reference proteome</keyword>
<evidence type="ECO:0000313" key="2">
    <source>
        <dbReference type="Proteomes" id="UP000269374"/>
    </source>
</evidence>
<dbReference type="EMBL" id="CP032627">
    <property type="protein sequence ID" value="AYG01726.1"/>
    <property type="molecule type" value="Genomic_DNA"/>
</dbReference>
<reference evidence="1 2" key="1">
    <citation type="submission" date="2018-09" db="EMBL/GenBank/DDBJ databases">
        <title>Genome sequencing of strain 1JSPR-7.</title>
        <authorList>
            <person name="Heo J."/>
            <person name="Kim S.-J."/>
            <person name="Kwon S.-W."/>
        </authorList>
    </citation>
    <scope>NUCLEOTIDE SEQUENCE [LARGE SCALE GENOMIC DNA]</scope>
    <source>
        <strain evidence="1 2">1JSPR-7</strain>
    </source>
</reference>
<dbReference type="Proteomes" id="UP000269374">
    <property type="component" value="Chromosome"/>
</dbReference>
<dbReference type="AlphaFoldDB" id="A0A387BL40"/>
<name>A0A387BL40_9LACT</name>
<gene>
    <name evidence="1" type="ORF">D7I46_12075</name>
</gene>
<dbReference type="RefSeq" id="WP_120773095.1">
    <property type="nucleotide sequence ID" value="NZ_CP032627.1"/>
</dbReference>
<sequence>MVGERVTNVDEAHYTRYIKMMIDPAAINVDEVGNVTITYLTKADVGELSDEDIANGYFLDVDGNLWYTMADGEEIQVPRQVPLQLTTSQIIGAYIAEHGGELGDDEVEALREELLRLATETNGSSYLPNFRFGEASIEFLKSQDIHFTPLWEKIILGEGETTGLDTAGIYLNEKTERKVSGPYGRGMFGSMSGTSTNIAEGLIGLGAWIATGQGSSGAWRFVDKNVDYEDLVAVTWDSLSNQTATWGGTGTYNMEDRLNKLEANDTLTIALPRTNYNSGFASNNPANDFYIPYVGGTICYS</sequence>
<proteinExistence type="predicted"/>
<protein>
    <submittedName>
        <fullName evidence="1">Uncharacterized protein</fullName>
    </submittedName>
</protein>
<dbReference type="KEGG" id="lact:D7I46_12075"/>
<organism evidence="1 2">
    <name type="scientific">Lactococcus allomyrinae</name>
    <dbReference type="NCBI Taxonomy" id="2419773"/>
    <lineage>
        <taxon>Bacteria</taxon>
        <taxon>Bacillati</taxon>
        <taxon>Bacillota</taxon>
        <taxon>Bacilli</taxon>
        <taxon>Lactobacillales</taxon>
        <taxon>Streptococcaceae</taxon>
        <taxon>Lactococcus</taxon>
    </lineage>
</organism>